<dbReference type="EMBL" id="KK102449">
    <property type="protein sequence ID" value="KIY97737.1"/>
    <property type="molecule type" value="Genomic_DNA"/>
</dbReference>
<dbReference type="CDD" id="cd08241">
    <property type="entry name" value="QOR1"/>
    <property type="match status" value="1"/>
</dbReference>
<dbReference type="OrthoDB" id="10257049at2759"/>
<dbReference type="GO" id="GO:0016491">
    <property type="term" value="F:oxidoreductase activity"/>
    <property type="evidence" value="ECO:0007669"/>
    <property type="project" value="InterPro"/>
</dbReference>
<dbReference type="PANTHER" id="PTHR43677:SF4">
    <property type="entry name" value="QUINONE OXIDOREDUCTASE-LIKE PROTEIN 2"/>
    <property type="match status" value="1"/>
</dbReference>
<name>A0A0D2JDW5_9CHLO</name>
<dbReference type="InterPro" id="IPR013154">
    <property type="entry name" value="ADH-like_N"/>
</dbReference>
<dbReference type="AlphaFoldDB" id="A0A0D2JDW5"/>
<dbReference type="RefSeq" id="XP_013896757.1">
    <property type="nucleotide sequence ID" value="XM_014041303.1"/>
</dbReference>
<accession>A0A0D2JDW5</accession>
<dbReference type="SUPFAM" id="SSF51735">
    <property type="entry name" value="NAD(P)-binding Rossmann-fold domains"/>
    <property type="match status" value="1"/>
</dbReference>
<dbReference type="Gene3D" id="3.40.50.720">
    <property type="entry name" value="NAD(P)-binding Rossmann-like Domain"/>
    <property type="match status" value="1"/>
</dbReference>
<dbReference type="SUPFAM" id="SSF50129">
    <property type="entry name" value="GroES-like"/>
    <property type="match status" value="1"/>
</dbReference>
<dbReference type="InterPro" id="IPR020843">
    <property type="entry name" value="ER"/>
</dbReference>
<feature type="domain" description="Enoyl reductase (ER)" evidence="1">
    <location>
        <begin position="17"/>
        <end position="329"/>
    </location>
</feature>
<dbReference type="Proteomes" id="UP000054498">
    <property type="component" value="Unassembled WGS sequence"/>
</dbReference>
<gene>
    <name evidence="2" type="ORF">MNEG_10225</name>
</gene>
<dbReference type="GO" id="GO:0008270">
    <property type="term" value="F:zinc ion binding"/>
    <property type="evidence" value="ECO:0007669"/>
    <property type="project" value="InterPro"/>
</dbReference>
<proteinExistence type="predicted"/>
<dbReference type="InterPro" id="IPR013149">
    <property type="entry name" value="ADH-like_C"/>
</dbReference>
<dbReference type="KEGG" id="mng:MNEG_10225"/>
<dbReference type="GeneID" id="25727366"/>
<dbReference type="PANTHER" id="PTHR43677">
    <property type="entry name" value="SHORT-CHAIN DEHYDROGENASE/REDUCTASE"/>
    <property type="match status" value="1"/>
</dbReference>
<evidence type="ECO:0000313" key="3">
    <source>
        <dbReference type="Proteomes" id="UP000054498"/>
    </source>
</evidence>
<dbReference type="InterPro" id="IPR051397">
    <property type="entry name" value="Zn-ADH-like_protein"/>
</dbReference>
<evidence type="ECO:0000259" key="1">
    <source>
        <dbReference type="SMART" id="SM00829"/>
    </source>
</evidence>
<dbReference type="Pfam" id="PF00107">
    <property type="entry name" value="ADH_zinc_N"/>
    <property type="match status" value="1"/>
</dbReference>
<dbReference type="SMART" id="SM00829">
    <property type="entry name" value="PKS_ER"/>
    <property type="match status" value="1"/>
</dbReference>
<dbReference type="Gene3D" id="3.90.180.10">
    <property type="entry name" value="Medium-chain alcohol dehydrogenases, catalytic domain"/>
    <property type="match status" value="1"/>
</dbReference>
<sequence length="357" mass="36789">MRAVACEALGDPCKPLGSGVLVLRQDEPSPALPTEDHIRIRVSAASLNYPDALQIQGSYQDKPKLPFLIGKEASGVVTAVGARVKAFKPGDAVCGVGDAGAFADEWVVHQASVWRVPDGLDPQLASALPIAYGTADLALRHRGKLGPGQTLLVLGASGGVGTAAVQIGKLVGARVIAVTSGAAKADYLRGLGADAVVDAAAAPEGAPLHKLIRAVAPKGGVDVVFDPVGGKLLAEALKVVAWGAQYLVIGFVAGIPKVPANLLLVKNCTVHGVFWGSYMQRQPKVLRASMDQVLAWAASGQLQIPISHRFGLEGVPEAMAVLLGRGAGLASMGCIWGELGQHKSSTQRSQECCCCAP</sequence>
<protein>
    <recommendedName>
        <fullName evidence="1">Enoyl reductase (ER) domain-containing protein</fullName>
    </recommendedName>
</protein>
<dbReference type="InterPro" id="IPR036291">
    <property type="entry name" value="NAD(P)-bd_dom_sf"/>
</dbReference>
<dbReference type="InterPro" id="IPR002364">
    <property type="entry name" value="Quin_OxRdtase/zeta-crystal_CS"/>
</dbReference>
<evidence type="ECO:0000313" key="2">
    <source>
        <dbReference type="EMBL" id="KIY97737.1"/>
    </source>
</evidence>
<reference evidence="2 3" key="1">
    <citation type="journal article" date="2013" name="BMC Genomics">
        <title>Reconstruction of the lipid metabolism for the microalga Monoraphidium neglectum from its genome sequence reveals characteristics suitable for biofuel production.</title>
        <authorList>
            <person name="Bogen C."/>
            <person name="Al-Dilaimi A."/>
            <person name="Albersmeier A."/>
            <person name="Wichmann J."/>
            <person name="Grundmann M."/>
            <person name="Rupp O."/>
            <person name="Lauersen K.J."/>
            <person name="Blifernez-Klassen O."/>
            <person name="Kalinowski J."/>
            <person name="Goesmann A."/>
            <person name="Mussgnug J.H."/>
            <person name="Kruse O."/>
        </authorList>
    </citation>
    <scope>NUCLEOTIDE SEQUENCE [LARGE SCALE GENOMIC DNA]</scope>
    <source>
        <strain evidence="2 3">SAG 48.87</strain>
    </source>
</reference>
<keyword evidence="3" id="KW-1185">Reference proteome</keyword>
<dbReference type="STRING" id="145388.A0A0D2JDW5"/>
<organism evidence="2 3">
    <name type="scientific">Monoraphidium neglectum</name>
    <dbReference type="NCBI Taxonomy" id="145388"/>
    <lineage>
        <taxon>Eukaryota</taxon>
        <taxon>Viridiplantae</taxon>
        <taxon>Chlorophyta</taxon>
        <taxon>core chlorophytes</taxon>
        <taxon>Chlorophyceae</taxon>
        <taxon>CS clade</taxon>
        <taxon>Sphaeropleales</taxon>
        <taxon>Selenastraceae</taxon>
        <taxon>Monoraphidium</taxon>
    </lineage>
</organism>
<dbReference type="Pfam" id="PF08240">
    <property type="entry name" value="ADH_N"/>
    <property type="match status" value="1"/>
</dbReference>
<dbReference type="PROSITE" id="PS01162">
    <property type="entry name" value="QOR_ZETA_CRYSTAL"/>
    <property type="match status" value="1"/>
</dbReference>
<dbReference type="InterPro" id="IPR011032">
    <property type="entry name" value="GroES-like_sf"/>
</dbReference>